<dbReference type="RefSeq" id="WP_188871070.1">
    <property type="nucleotide sequence ID" value="NZ_BMOO01000003.1"/>
</dbReference>
<dbReference type="PANTHER" id="PTHR37829">
    <property type="entry name" value="PHAGE-LIKE ELEMENT PBSX PROTEIN XKDT"/>
    <property type="match status" value="1"/>
</dbReference>
<reference evidence="2" key="1">
    <citation type="journal article" date="2014" name="Int. J. Syst. Evol. Microbiol.">
        <title>Complete genome sequence of Corynebacterium casei LMG S-19264T (=DSM 44701T), isolated from a smear-ripened cheese.</title>
        <authorList>
            <consortium name="US DOE Joint Genome Institute (JGI-PGF)"/>
            <person name="Walter F."/>
            <person name="Albersmeier A."/>
            <person name="Kalinowski J."/>
            <person name="Ruckert C."/>
        </authorList>
    </citation>
    <scope>NUCLEOTIDE SEQUENCE</scope>
    <source>
        <strain evidence="2">JCM 16108</strain>
    </source>
</reference>
<dbReference type="PANTHER" id="PTHR37829:SF3">
    <property type="entry name" value="PROTEIN JAYE-RELATED"/>
    <property type="match status" value="1"/>
</dbReference>
<dbReference type="Pfam" id="PF04865">
    <property type="entry name" value="Baseplate_J"/>
    <property type="match status" value="1"/>
</dbReference>
<name>A0A830FUX9_9EURY</name>
<reference evidence="3" key="3">
    <citation type="submission" date="2021-03" db="EMBL/GenBank/DDBJ databases">
        <title>Genomic Encyclopedia of Type Strains, Phase IV (KMG-IV): sequencing the most valuable type-strain genomes for metagenomic binning, comparative biology and taxonomic classification.</title>
        <authorList>
            <person name="Goeker M."/>
        </authorList>
    </citation>
    <scope>NUCLEOTIDE SEQUENCE</scope>
    <source>
        <strain evidence="3">DSM 22443</strain>
    </source>
</reference>
<dbReference type="InterPro" id="IPR052399">
    <property type="entry name" value="Phage_Baseplate_Assmbl_Protein"/>
</dbReference>
<comment type="caution">
    <text evidence="2">The sequence shown here is derived from an EMBL/GenBank/DDBJ whole genome shotgun (WGS) entry which is preliminary data.</text>
</comment>
<proteinExistence type="predicted"/>
<dbReference type="InterPro" id="IPR006949">
    <property type="entry name" value="Barrel_Baseplate_J-like"/>
</dbReference>
<dbReference type="AlphaFoldDB" id="A0A830FUX9"/>
<dbReference type="OrthoDB" id="204546at2157"/>
<gene>
    <name evidence="2" type="ORF">GCM10009017_12750</name>
    <name evidence="3" type="ORF">J2752_000469</name>
</gene>
<dbReference type="Proteomes" id="UP000614609">
    <property type="component" value="Unassembled WGS sequence"/>
</dbReference>
<evidence type="ECO:0000259" key="1">
    <source>
        <dbReference type="Pfam" id="PF04865"/>
    </source>
</evidence>
<dbReference type="EMBL" id="JAGGKO010000001">
    <property type="protein sequence ID" value="MBP1953588.1"/>
    <property type="molecule type" value="Genomic_DNA"/>
</dbReference>
<organism evidence="2 4">
    <name type="scientific">Halarchaeum rubridurum</name>
    <dbReference type="NCBI Taxonomy" id="489911"/>
    <lineage>
        <taxon>Archaea</taxon>
        <taxon>Methanobacteriati</taxon>
        <taxon>Methanobacteriota</taxon>
        <taxon>Stenosarchaea group</taxon>
        <taxon>Halobacteria</taxon>
        <taxon>Halobacteriales</taxon>
        <taxon>Halobacteriaceae</taxon>
    </lineage>
</organism>
<reference evidence="2" key="2">
    <citation type="submission" date="2020-09" db="EMBL/GenBank/DDBJ databases">
        <authorList>
            <person name="Sun Q."/>
            <person name="Ohkuma M."/>
        </authorList>
    </citation>
    <scope>NUCLEOTIDE SEQUENCE</scope>
    <source>
        <strain evidence="2">JCM 16108</strain>
    </source>
</reference>
<feature type="domain" description="Baseplate protein J-like barrel" evidence="1">
    <location>
        <begin position="119"/>
        <end position="204"/>
    </location>
</feature>
<protein>
    <submittedName>
        <fullName evidence="3">Putative phage protein gp47/JayE</fullName>
    </submittedName>
    <submittedName>
        <fullName evidence="2">Tail protein</fullName>
    </submittedName>
</protein>
<evidence type="ECO:0000313" key="2">
    <source>
        <dbReference type="EMBL" id="GGM64146.1"/>
    </source>
</evidence>
<dbReference type="Proteomes" id="UP000765891">
    <property type="component" value="Unassembled WGS sequence"/>
</dbReference>
<sequence>MPQAPQTQQQVYEAVRDRIRESDADITNFSPNSPERALTDDGFAGAFRALEHAKLAVQLSGWIAYAGGPITEDDLTDLGIDPDVVDLDLLNSLMEDADLDALAARNSVTRDPGTYATGTIQITTASETTTVDAGFRVTTDPPDALAFETTADVTPDAGATTVTAPIQALARGADHNVGSGTIQTMPSPPPGVEGVTNPTATTGGENPETNAEFRERAQAAIVQNSGGGTTGGIEGGLASRFDGVDLGDVIVDEHRNASPPNADVIVNGGPSDSEVQAAIDELRPSAVEHTLVRPTLVTIDVDVDLAGTGVDTDAVEAAVTQYLAGLGLGEDVIRDKLIQNVMNADGDIDSIDSLTVSDSSGTVSDDRAVADQAIAEPGTVTAVV</sequence>
<evidence type="ECO:0000313" key="4">
    <source>
        <dbReference type="Proteomes" id="UP000614609"/>
    </source>
</evidence>
<accession>A0A830FUX9</accession>
<keyword evidence="4" id="KW-1185">Reference proteome</keyword>
<evidence type="ECO:0000313" key="3">
    <source>
        <dbReference type="EMBL" id="MBP1953588.1"/>
    </source>
</evidence>
<dbReference type="EMBL" id="BMOO01000003">
    <property type="protein sequence ID" value="GGM64146.1"/>
    <property type="molecule type" value="Genomic_DNA"/>
</dbReference>